<dbReference type="InterPro" id="IPR050570">
    <property type="entry name" value="Cell_wall_metabolism_enzyme"/>
</dbReference>
<protein>
    <submittedName>
        <fullName evidence="4">M23 family metallopeptidase</fullName>
    </submittedName>
</protein>
<dbReference type="Proteomes" id="UP001156441">
    <property type="component" value="Unassembled WGS sequence"/>
</dbReference>
<dbReference type="CDD" id="cd12797">
    <property type="entry name" value="M23_peptidase"/>
    <property type="match status" value="1"/>
</dbReference>
<proteinExistence type="predicted"/>
<comment type="caution">
    <text evidence="4">The sequence shown here is derived from an EMBL/GenBank/DDBJ whole genome shotgun (WGS) entry which is preliminary data.</text>
</comment>
<sequence>MGARRKLTRATTAAVLTALTAAGTVSLPSASPLAAPLPAAQQPSGSIDDQIAAADAELKAAQAKLAKTFAAFTDAEQRHRQASAAAKAAAEKVTRTRAEAEAAATKERSMRSRFDEFAVASYSQGSTVSSVSGYLGSDSPKDLLDRAAMMDVIAGEYVDVLDGTRRATDRKAAADRDARAALDQAVRDRDAAGKAKTDAQRAYQRAVGEQDAAKAEMARLADRRASLAAAQPSTDTGSGSTGPVVSAGGVVRPAEGTLTSTYGARWGTIHYGIDIANSIGTPILSAMSGEVIDSGPASGFGLWVRVQHADGLITVYGHINESLVSVGQQVAAGEQIATMGNRGQSTGPHLHFEVHQDGNKIDPLPWLSSHGVNL</sequence>
<feature type="compositionally biased region" description="Polar residues" evidence="1">
    <location>
        <begin position="231"/>
        <end position="243"/>
    </location>
</feature>
<dbReference type="PANTHER" id="PTHR21666:SF270">
    <property type="entry name" value="MUREIN HYDROLASE ACTIVATOR ENVC"/>
    <property type="match status" value="1"/>
</dbReference>
<keyword evidence="2" id="KW-0732">Signal</keyword>
<accession>A0ABT2J9B1</accession>
<evidence type="ECO:0000259" key="3">
    <source>
        <dbReference type="Pfam" id="PF01551"/>
    </source>
</evidence>
<dbReference type="InterPro" id="IPR016047">
    <property type="entry name" value="M23ase_b-sheet_dom"/>
</dbReference>
<evidence type="ECO:0000313" key="5">
    <source>
        <dbReference type="Proteomes" id="UP001156441"/>
    </source>
</evidence>
<feature type="compositionally biased region" description="Basic and acidic residues" evidence="1">
    <location>
        <begin position="189"/>
        <end position="199"/>
    </location>
</feature>
<feature type="region of interest" description="Disordered" evidence="1">
    <location>
        <begin position="224"/>
        <end position="245"/>
    </location>
</feature>
<dbReference type="InterPro" id="IPR011055">
    <property type="entry name" value="Dup_hybrid_motif"/>
</dbReference>
<organism evidence="4 5">
    <name type="scientific">Actinophytocola gossypii</name>
    <dbReference type="NCBI Taxonomy" id="2812003"/>
    <lineage>
        <taxon>Bacteria</taxon>
        <taxon>Bacillati</taxon>
        <taxon>Actinomycetota</taxon>
        <taxon>Actinomycetes</taxon>
        <taxon>Pseudonocardiales</taxon>
        <taxon>Pseudonocardiaceae</taxon>
    </lineage>
</organism>
<gene>
    <name evidence="4" type="ORF">JT362_15155</name>
</gene>
<dbReference type="PANTHER" id="PTHR21666">
    <property type="entry name" value="PEPTIDASE-RELATED"/>
    <property type="match status" value="1"/>
</dbReference>
<dbReference type="Pfam" id="PF01551">
    <property type="entry name" value="Peptidase_M23"/>
    <property type="match status" value="1"/>
</dbReference>
<feature type="signal peptide" evidence="2">
    <location>
        <begin position="1"/>
        <end position="34"/>
    </location>
</feature>
<feature type="region of interest" description="Disordered" evidence="1">
    <location>
        <begin position="189"/>
        <end position="208"/>
    </location>
</feature>
<evidence type="ECO:0000256" key="1">
    <source>
        <dbReference type="SAM" id="MobiDB-lite"/>
    </source>
</evidence>
<reference evidence="4 5" key="1">
    <citation type="submission" date="2021-02" db="EMBL/GenBank/DDBJ databases">
        <title>Actinophytocola xerophila sp. nov., isolated from soil of cotton cropping field.</title>
        <authorList>
            <person name="Huang R."/>
            <person name="Chen X."/>
            <person name="Ge X."/>
            <person name="Liu W."/>
        </authorList>
    </citation>
    <scope>NUCLEOTIDE SEQUENCE [LARGE SCALE GENOMIC DNA]</scope>
    <source>
        <strain evidence="4 5">S1-96</strain>
    </source>
</reference>
<dbReference type="EMBL" id="JAFFZE010000012">
    <property type="protein sequence ID" value="MCT2584462.1"/>
    <property type="molecule type" value="Genomic_DNA"/>
</dbReference>
<evidence type="ECO:0000313" key="4">
    <source>
        <dbReference type="EMBL" id="MCT2584462.1"/>
    </source>
</evidence>
<feature type="domain" description="M23ase beta-sheet core" evidence="3">
    <location>
        <begin position="269"/>
        <end position="363"/>
    </location>
</feature>
<name>A0ABT2J9B1_9PSEU</name>
<evidence type="ECO:0000256" key="2">
    <source>
        <dbReference type="SAM" id="SignalP"/>
    </source>
</evidence>
<dbReference type="Gene3D" id="2.70.70.10">
    <property type="entry name" value="Glucose Permease (Domain IIA)"/>
    <property type="match status" value="1"/>
</dbReference>
<feature type="chain" id="PRO_5047450982" evidence="2">
    <location>
        <begin position="35"/>
        <end position="374"/>
    </location>
</feature>
<dbReference type="SUPFAM" id="SSF51261">
    <property type="entry name" value="Duplicated hybrid motif"/>
    <property type="match status" value="1"/>
</dbReference>
<keyword evidence="5" id="KW-1185">Reference proteome</keyword>